<feature type="transmembrane region" description="Helical" evidence="1">
    <location>
        <begin position="38"/>
        <end position="59"/>
    </location>
</feature>
<accession>A0AA90Z4A3</accession>
<evidence type="ECO:0008006" key="4">
    <source>
        <dbReference type="Google" id="ProtNLM"/>
    </source>
</evidence>
<reference evidence="2" key="1">
    <citation type="submission" date="2019-12" db="EMBL/GenBank/DDBJ databases">
        <title>Ruegeria JWLKs population differentiation of coral mucus and skeleton niches.</title>
        <authorList>
            <person name="Luo D."/>
        </authorList>
    </citation>
    <scope>NUCLEOTIDE SEQUENCE</scope>
    <source>
        <strain evidence="2">HKCCD6181</strain>
    </source>
</reference>
<feature type="transmembrane region" description="Helical" evidence="1">
    <location>
        <begin position="97"/>
        <end position="114"/>
    </location>
</feature>
<gene>
    <name evidence="2" type="ORF">GS634_20095</name>
</gene>
<keyword evidence="1" id="KW-0472">Membrane</keyword>
<dbReference type="RefSeq" id="WP_152460765.1">
    <property type="nucleotide sequence ID" value="NZ_WVRA01000010.1"/>
</dbReference>
<name>A0AA90Z4A3_9RHOB</name>
<dbReference type="Proteomes" id="UP000597886">
    <property type="component" value="Unassembled WGS sequence"/>
</dbReference>
<sequence length="119" mass="13251">MLTILYFFVTGVVLFALLRLTCGPCVMGTQEHHPGVPVTTLGWALSLFLAATYLLCVAFDLIFPSFAMYRAWIGLMPGMTWLSLPSFLLGLLWAFLYGWYAALLFGGLFNVFAARTKLN</sequence>
<dbReference type="AlphaFoldDB" id="A0AA90Z4A3"/>
<protein>
    <recommendedName>
        <fullName evidence="4">Transmembrane protein</fullName>
    </recommendedName>
</protein>
<proteinExistence type="predicted"/>
<keyword evidence="1" id="KW-0812">Transmembrane</keyword>
<evidence type="ECO:0000313" key="2">
    <source>
        <dbReference type="EMBL" id="NOE20434.1"/>
    </source>
</evidence>
<keyword evidence="1" id="KW-1133">Transmembrane helix</keyword>
<evidence type="ECO:0000256" key="1">
    <source>
        <dbReference type="SAM" id="Phobius"/>
    </source>
</evidence>
<feature type="transmembrane region" description="Helical" evidence="1">
    <location>
        <begin position="71"/>
        <end position="91"/>
    </location>
</feature>
<evidence type="ECO:0000313" key="3">
    <source>
        <dbReference type="Proteomes" id="UP000597886"/>
    </source>
</evidence>
<comment type="caution">
    <text evidence="2">The sequence shown here is derived from an EMBL/GenBank/DDBJ whole genome shotgun (WGS) entry which is preliminary data.</text>
</comment>
<dbReference type="EMBL" id="WVRA01000010">
    <property type="protein sequence ID" value="NOE20434.1"/>
    <property type="molecule type" value="Genomic_DNA"/>
</dbReference>
<organism evidence="2 3">
    <name type="scientific">Ruegeria atlantica</name>
    <dbReference type="NCBI Taxonomy" id="81569"/>
    <lineage>
        <taxon>Bacteria</taxon>
        <taxon>Pseudomonadati</taxon>
        <taxon>Pseudomonadota</taxon>
        <taxon>Alphaproteobacteria</taxon>
        <taxon>Rhodobacterales</taxon>
        <taxon>Roseobacteraceae</taxon>
        <taxon>Ruegeria</taxon>
    </lineage>
</organism>